<dbReference type="GeneID" id="26040301"/>
<accession>D4HTX3</accession>
<keyword evidence="2" id="KW-1185">Reference proteome</keyword>
<organism evidence="1 2">
    <name type="scientific">Vibrio phage VP585</name>
    <dbReference type="NCBI Taxonomy" id="631719"/>
    <lineage>
        <taxon>Viruses</taxon>
        <taxon>Duplodnaviria</taxon>
        <taxon>Heunggongvirae</taxon>
        <taxon>Uroviricota</taxon>
        <taxon>Caudoviricetes</taxon>
        <taxon>Vhmlvirus</taxon>
        <taxon>Vhmlvirus VP585</taxon>
    </lineage>
</organism>
<dbReference type="RefSeq" id="YP_009167741.1">
    <property type="nucleotide sequence ID" value="NC_027981.1"/>
</dbReference>
<evidence type="ECO:0000313" key="2">
    <source>
        <dbReference type="Proteomes" id="UP000001840"/>
    </source>
</evidence>
<reference evidence="1 2" key="1">
    <citation type="journal article" date="2009" name="J. Virol.">
        <title>The linear plasmid prophage Vp58.5 of Vibrio parahaemolyticus is closely related to the integrating phage VHML and constitutes a new incompatibility group of telomere phages.</title>
        <authorList>
            <person name="Zabala B."/>
            <person name="Hammerl J.A."/>
            <person name="Espejo R.T."/>
            <person name="Hertwig S."/>
        </authorList>
    </citation>
    <scope>NUCLEOTIDE SEQUENCE [LARGE SCALE GENOMIC DNA]</scope>
</reference>
<dbReference type="KEGG" id="vg:26040301"/>
<dbReference type="Proteomes" id="UP000001840">
    <property type="component" value="Segment"/>
</dbReference>
<name>D4HTX3_9CAUD</name>
<evidence type="ECO:0000313" key="1">
    <source>
        <dbReference type="EMBL" id="CAX65015.1"/>
    </source>
</evidence>
<dbReference type="EMBL" id="FN297812">
    <property type="protein sequence ID" value="CAX65015.1"/>
    <property type="molecule type" value="Genomic_DNA"/>
</dbReference>
<proteinExistence type="predicted"/>
<protein>
    <submittedName>
        <fullName evidence="1">Gp34 protein</fullName>
    </submittedName>
</protein>
<sequence length="92" mass="10017">MGIPSRRTAGGAEMLILKKPDQSELEVITMVRCVCCNCTNEETVQAVSKEAAAIQLQKLGWRAYETDDEIGANACPDCVKGLEEIEREESAA</sequence>
<dbReference type="OrthoDB" id="20160at10239"/>